<dbReference type="Proteomes" id="UP000006903">
    <property type="component" value="Chromosome"/>
</dbReference>
<dbReference type="HOGENOM" id="CLU_2190921_0_0_2"/>
<dbReference type="AlphaFoldDB" id="B8D5H3"/>
<sequence>MNIVARRNSSDEMAEIIERVVGDIIDELIEKYYSDKVDQYVEYEELLVRIANEISRIVFKGKATPAEIESYLYKLREKRGYAKLILSYLIGKTLELREEVEGYTAISDKA</sequence>
<reference evidence="1 2" key="1">
    <citation type="journal article" date="2009" name="J. Bacteriol.">
        <title>Complete genome sequence of the anaerobic, protein-degrading hyperthermophilic crenarchaeon Desulfurococcus kamchatkensis.</title>
        <authorList>
            <person name="Ravin N.V."/>
            <person name="Mardanov A.V."/>
            <person name="Beletsky A.V."/>
            <person name="Kublanov I.V."/>
            <person name="Kolganova T.V."/>
            <person name="Lebedinsky A.V."/>
            <person name="Chernyh N.A."/>
            <person name="Bonch-Osmolovskaya E.A."/>
            <person name="Skryabin K.G."/>
        </authorList>
    </citation>
    <scope>NUCLEOTIDE SEQUENCE [LARGE SCALE GENOMIC DNA]</scope>
    <source>
        <strain evidence="2">DSM 18924 / JCM 16383 / VKM B-2413 / 1221n</strain>
    </source>
</reference>
<dbReference type="eggNOG" id="arCOG07463">
    <property type="taxonomic scope" value="Archaea"/>
</dbReference>
<dbReference type="KEGG" id="dka:DKAM_1028"/>
<proteinExistence type="predicted"/>
<organism evidence="1 2">
    <name type="scientific">Desulfurococcus amylolyticus (strain DSM 18924 / JCM 16383 / VKM B-2413 / 1221n)</name>
    <name type="common">Desulfurococcus kamchatkensis</name>
    <dbReference type="NCBI Taxonomy" id="490899"/>
    <lineage>
        <taxon>Archaea</taxon>
        <taxon>Thermoproteota</taxon>
        <taxon>Thermoprotei</taxon>
        <taxon>Desulfurococcales</taxon>
        <taxon>Desulfurococcaceae</taxon>
        <taxon>Desulfurococcus</taxon>
    </lineage>
</organism>
<gene>
    <name evidence="1" type="ordered locus">DKAM_1028</name>
</gene>
<evidence type="ECO:0000313" key="2">
    <source>
        <dbReference type="Proteomes" id="UP000006903"/>
    </source>
</evidence>
<dbReference type="STRING" id="490899.DKAM_1028"/>
<dbReference type="EMBL" id="CP001140">
    <property type="protein sequence ID" value="ACL11354.1"/>
    <property type="molecule type" value="Genomic_DNA"/>
</dbReference>
<name>B8D5H3_DESA1</name>
<accession>B8D5H3</accession>
<protein>
    <submittedName>
        <fullName evidence="1">Uncharacterized protein</fullName>
    </submittedName>
</protein>
<evidence type="ECO:0000313" key="1">
    <source>
        <dbReference type="EMBL" id="ACL11354.1"/>
    </source>
</evidence>